<reference evidence="2" key="1">
    <citation type="journal article" date="2019" name="bioRxiv">
        <title>Genomics, evolutionary history and diagnostics of the Alternaria alternata species group including apple and Asian pear pathotypes.</title>
        <authorList>
            <person name="Armitage A.D."/>
            <person name="Cockerton H.M."/>
            <person name="Sreenivasaprasad S."/>
            <person name="Woodhall J.W."/>
            <person name="Lane C.R."/>
            <person name="Harrison R.J."/>
            <person name="Clarkson J.P."/>
        </authorList>
    </citation>
    <scope>NUCLEOTIDE SEQUENCE [LARGE SCALE GENOMIC DNA]</scope>
    <source>
        <strain evidence="2">RGR 97.0016</strain>
    </source>
</reference>
<dbReference type="InterPro" id="IPR032675">
    <property type="entry name" value="LRR_dom_sf"/>
</dbReference>
<proteinExistence type="predicted"/>
<evidence type="ECO:0000313" key="2">
    <source>
        <dbReference type="Proteomes" id="UP000293823"/>
    </source>
</evidence>
<protein>
    <recommendedName>
        <fullName evidence="3">F-box domain-containing protein</fullName>
    </recommendedName>
</protein>
<gene>
    <name evidence="1" type="ORF">AA0113_g12010</name>
</gene>
<dbReference type="SUPFAM" id="SSF52047">
    <property type="entry name" value="RNI-like"/>
    <property type="match status" value="1"/>
</dbReference>
<evidence type="ECO:0000313" key="1">
    <source>
        <dbReference type="EMBL" id="RYO29875.1"/>
    </source>
</evidence>
<dbReference type="Proteomes" id="UP000293823">
    <property type="component" value="Unassembled WGS sequence"/>
</dbReference>
<accession>A0A4V1WXP0</accession>
<dbReference type="EMBL" id="PEJP01000082">
    <property type="protein sequence ID" value="RYO29875.1"/>
    <property type="molecule type" value="Genomic_DNA"/>
</dbReference>
<sequence>MSTFANLPVEMVEYVFTFVRQRPDQGAACLVSRSWRHHMAPKMWEKLETNLRESGGRSLRTLLKADSNILPHVRELKICSLTSMDDTEDMEDRLRLLVAALPRDKLRMIYCTYYITDSTFQQLLLSQRKLESIQVDTTFTNLDQTGDSHFLFHDYHSWTASMMSEVKQIKFDIGMEEDGQAEETFRILRKALDECPRLENLILIDPMAFQDSLQDILSYATGGQLFFQLTSVTFEGLNLVPDRSRPFCHNFNITNLQQMNLKLCENVIQFLDSLTKSYSEMSGALKVLSIELLEDDSTPLETTSSIEGFLKACPKLKDLCLVLATCPLVGKDYLLSHADTLRSLVVSTWGPEQRVYSKQDLGSILKACKRLKCLAINFPRIRLGSVTKPGRDLRFNESEEGAEGLLAQISRYSSLHTLGMLNLPELTFDYYPKDHRTPAMVPNQAILQSYNSAMQSFANQVFRYMAQYGTSLKVFHVEAESVFGNSADLTVVPVFHNWHDFTYISGNVQDGSGIDVAVRVPLKAARREFPNDFIIQNFARKGSHI</sequence>
<evidence type="ECO:0008006" key="3">
    <source>
        <dbReference type="Google" id="ProtNLM"/>
    </source>
</evidence>
<dbReference type="OrthoDB" id="3687217at2759"/>
<comment type="caution">
    <text evidence="1">The sequence shown here is derived from an EMBL/GenBank/DDBJ whole genome shotgun (WGS) entry which is preliminary data.</text>
</comment>
<dbReference type="AlphaFoldDB" id="A0A4V1WXP0"/>
<organism evidence="1 2">
    <name type="scientific">Alternaria arborescens</name>
    <dbReference type="NCBI Taxonomy" id="156630"/>
    <lineage>
        <taxon>Eukaryota</taxon>
        <taxon>Fungi</taxon>
        <taxon>Dikarya</taxon>
        <taxon>Ascomycota</taxon>
        <taxon>Pezizomycotina</taxon>
        <taxon>Dothideomycetes</taxon>
        <taxon>Pleosporomycetidae</taxon>
        <taxon>Pleosporales</taxon>
        <taxon>Pleosporineae</taxon>
        <taxon>Pleosporaceae</taxon>
        <taxon>Alternaria</taxon>
        <taxon>Alternaria sect. Alternaria</taxon>
    </lineage>
</organism>
<keyword evidence="2" id="KW-1185">Reference proteome</keyword>
<dbReference type="Gene3D" id="3.80.10.10">
    <property type="entry name" value="Ribonuclease Inhibitor"/>
    <property type="match status" value="1"/>
</dbReference>
<name>A0A4V1WXP0_9PLEO</name>